<keyword evidence="5" id="KW-0811">Translocation</keyword>
<evidence type="ECO:0000256" key="6">
    <source>
        <dbReference type="ARBA" id="ARBA00023132"/>
    </source>
</evidence>
<comment type="subcellular location">
    <subcellularLocation>
        <location evidence="1">Nucleus</location>
        <location evidence="1">Nuclear pore complex</location>
    </subcellularLocation>
</comment>
<evidence type="ECO:0000256" key="8">
    <source>
        <dbReference type="SAM" id="MobiDB-lite"/>
    </source>
</evidence>
<evidence type="ECO:0000256" key="4">
    <source>
        <dbReference type="ARBA" id="ARBA00022927"/>
    </source>
</evidence>
<evidence type="ECO:0000313" key="10">
    <source>
        <dbReference type="Proteomes" id="UP001497600"/>
    </source>
</evidence>
<keyword evidence="4" id="KW-0653">Protein transport</keyword>
<dbReference type="InterPro" id="IPR037700">
    <property type="entry name" value="NUP88/NUP82"/>
</dbReference>
<sequence>MTSFLQRVENQSIFQSLVETKSQIAPRERTASAKTSGAGKQGPPSVASNVLACRNNTDLFYVRKNIVRCSSVNSKTSNYRILRNDGVITFMPRALSLNSSGTHLAVVGDENIIVYTLPANISSSEEAVLPVRSVTLGLFGKIAGQVAQVLWQPCTANDVTLVVLTKQGKVLLYDLRISYLSPQLEIDLKKEIGTGADVVAISFGSDLVLSGCLSLYCLTSSGNTYCVYPFQHRAGKLAVSKEQVVALYNETKVLVEHVEGLLAGVEDGEVGGAIGANTPLKLACRRQYEYVDDLYRQVTGSLAPRFDTVAVDKYVVEQRKIPEVGTVDVQGPLSKPPPAAAGTTSTARATSLAYVGSNREFSALVSSFEDGTVAYSAQLKPLVMKWTVPSDGPVPVAIAKATGSDSVSAYKTPIRGFGYVEDRDEEDSVEYDSYLRELSLWKDEFRKLSCLARDRIGRGNPASVVGLVGRPYEFIVKLGDDLVFVNVQQWIEDLLQGVRPKDDAVIYKWVHDSSAKGGKLDGFVVLEDTLTDEGSLLVGVGNEKLYTNEVSNRKEVKKSVKSIEGESLALVKPVSELVRSPFEELHVLLQESSHHLDVESIKKLISGSAVNFKKPIDSTDPDTLNSVHELSVGTIGHVTALTEFAFSLKSRMDTELETLRANINSLNSVKGSLSTINRESTNETRSTVRKFISRQDKIEETLDSIHSKILEAVRTISLNSQLPISDAERAWFKELNSITEQVKDTASATGDGGSESEEKELQKQVRRVLQEYENRGLSIESKSSANSAKAVQLLEWLKKEGKLINLAKAKLDKKLQQVELE</sequence>
<organism evidence="9 10">
    <name type="scientific">[Candida] anglica</name>
    <dbReference type="NCBI Taxonomy" id="148631"/>
    <lineage>
        <taxon>Eukaryota</taxon>
        <taxon>Fungi</taxon>
        <taxon>Dikarya</taxon>
        <taxon>Ascomycota</taxon>
        <taxon>Saccharomycotina</taxon>
        <taxon>Pichiomycetes</taxon>
        <taxon>Debaryomycetaceae</taxon>
        <taxon>Kurtzmaniella</taxon>
    </lineage>
</organism>
<gene>
    <name evidence="9" type="ORF">CAAN4_C09032</name>
</gene>
<dbReference type="EMBL" id="OZ004255">
    <property type="protein sequence ID" value="CAK7900804.1"/>
    <property type="molecule type" value="Genomic_DNA"/>
</dbReference>
<dbReference type="Proteomes" id="UP001497600">
    <property type="component" value="Chromosome C"/>
</dbReference>
<accession>A0ABP0E9W5</accession>
<keyword evidence="7" id="KW-0539">Nucleus</keyword>
<keyword evidence="3" id="KW-0509">mRNA transport</keyword>
<keyword evidence="2" id="KW-0813">Transport</keyword>
<feature type="region of interest" description="Disordered" evidence="8">
    <location>
        <begin position="25"/>
        <end position="47"/>
    </location>
</feature>
<name>A0ABP0E9W5_9ASCO</name>
<keyword evidence="6" id="KW-0906">Nuclear pore complex</keyword>
<dbReference type="PANTHER" id="PTHR13257:SF0">
    <property type="entry name" value="NUCLEAR PORE COMPLEX PROTEIN NUP88"/>
    <property type="match status" value="1"/>
</dbReference>
<evidence type="ECO:0000256" key="2">
    <source>
        <dbReference type="ARBA" id="ARBA00022448"/>
    </source>
</evidence>
<reference evidence="9 10" key="1">
    <citation type="submission" date="2024-01" db="EMBL/GenBank/DDBJ databases">
        <authorList>
            <consortium name="Genoscope - CEA"/>
            <person name="William W."/>
        </authorList>
    </citation>
    <scope>NUCLEOTIDE SEQUENCE [LARGE SCALE GENOMIC DNA]</scope>
    <source>
        <strain evidence="9 10">29B2s-10</strain>
    </source>
</reference>
<evidence type="ECO:0000256" key="1">
    <source>
        <dbReference type="ARBA" id="ARBA00004567"/>
    </source>
</evidence>
<evidence type="ECO:0000256" key="3">
    <source>
        <dbReference type="ARBA" id="ARBA00022816"/>
    </source>
</evidence>
<feature type="region of interest" description="Disordered" evidence="8">
    <location>
        <begin position="743"/>
        <end position="764"/>
    </location>
</feature>
<evidence type="ECO:0000256" key="5">
    <source>
        <dbReference type="ARBA" id="ARBA00023010"/>
    </source>
</evidence>
<evidence type="ECO:0000313" key="9">
    <source>
        <dbReference type="EMBL" id="CAK7900804.1"/>
    </source>
</evidence>
<proteinExistence type="predicted"/>
<evidence type="ECO:0000256" key="7">
    <source>
        <dbReference type="ARBA" id="ARBA00023242"/>
    </source>
</evidence>
<dbReference type="PANTHER" id="PTHR13257">
    <property type="entry name" value="NUCLEOPORIN NUP84-RELATED"/>
    <property type="match status" value="1"/>
</dbReference>
<protein>
    <submittedName>
        <fullName evidence="9">Uncharacterized protein</fullName>
    </submittedName>
</protein>
<keyword evidence="10" id="KW-1185">Reference proteome</keyword>